<evidence type="ECO:0000256" key="2">
    <source>
        <dbReference type="ARBA" id="ARBA00022563"/>
    </source>
</evidence>
<evidence type="ECO:0000259" key="12">
    <source>
        <dbReference type="Pfam" id="PF00763"/>
    </source>
</evidence>
<evidence type="ECO:0000256" key="5">
    <source>
        <dbReference type="ARBA" id="ARBA00022801"/>
    </source>
</evidence>
<comment type="similarity">
    <text evidence="11">Belongs to the tetrahydrofolate dehydrogenase/cyclohydrolase family.</text>
</comment>
<dbReference type="GO" id="GO:0005829">
    <property type="term" value="C:cytosol"/>
    <property type="evidence" value="ECO:0007669"/>
    <property type="project" value="TreeGrafter"/>
</dbReference>
<keyword evidence="4 11" id="KW-0658">Purine biosynthesis</keyword>
<dbReference type="Proteomes" id="UP000184301">
    <property type="component" value="Unassembled WGS sequence"/>
</dbReference>
<feature type="binding site" evidence="11">
    <location>
        <begin position="162"/>
        <end position="164"/>
    </location>
    <ligand>
        <name>NADP(+)</name>
        <dbReference type="ChEBI" id="CHEBI:58349"/>
    </ligand>
</feature>
<evidence type="ECO:0000256" key="9">
    <source>
        <dbReference type="ARBA" id="ARBA00023167"/>
    </source>
</evidence>
<feature type="binding site" evidence="11">
    <location>
        <position position="228"/>
    </location>
    <ligand>
        <name>NADP(+)</name>
        <dbReference type="ChEBI" id="CHEBI:58349"/>
    </ligand>
</feature>
<dbReference type="GO" id="GO:0004477">
    <property type="term" value="F:methenyltetrahydrofolate cyclohydrolase activity"/>
    <property type="evidence" value="ECO:0007669"/>
    <property type="project" value="UniProtKB-UniRule"/>
</dbReference>
<keyword evidence="3 11" id="KW-0028">Amino-acid biosynthesis</keyword>
<feature type="domain" description="Tetrahydrofolate dehydrogenase/cyclohydrolase NAD(P)-binding" evidence="13">
    <location>
        <begin position="136"/>
        <end position="278"/>
    </location>
</feature>
<dbReference type="InterPro" id="IPR000672">
    <property type="entry name" value="THF_DH/CycHdrlase"/>
</dbReference>
<evidence type="ECO:0000256" key="4">
    <source>
        <dbReference type="ARBA" id="ARBA00022755"/>
    </source>
</evidence>
<dbReference type="GO" id="GO:0035999">
    <property type="term" value="P:tetrahydrofolate interconversion"/>
    <property type="evidence" value="ECO:0007669"/>
    <property type="project" value="UniProtKB-UniRule"/>
</dbReference>
<dbReference type="Gene3D" id="3.40.50.10860">
    <property type="entry name" value="Leucine Dehydrogenase, chain A, domain 1"/>
    <property type="match status" value="1"/>
</dbReference>
<dbReference type="OrthoDB" id="9803580at2"/>
<evidence type="ECO:0000256" key="11">
    <source>
        <dbReference type="HAMAP-Rule" id="MF_01576"/>
    </source>
</evidence>
<reference evidence="14 15" key="1">
    <citation type="submission" date="2016-11" db="EMBL/GenBank/DDBJ databases">
        <authorList>
            <person name="Jaros S."/>
            <person name="Januszkiewicz K."/>
            <person name="Wedrychowicz H."/>
        </authorList>
    </citation>
    <scope>NUCLEOTIDE SEQUENCE [LARGE SCALE GENOMIC DNA]</scope>
    <source>
        <strain evidence="14 15">DSM 15480</strain>
    </source>
</reference>
<comment type="function">
    <text evidence="11">Catalyzes the oxidation of 5,10-methylenetetrahydrofolate to 5,10-methenyltetrahydrofolate and then the hydrolysis of 5,10-methenyltetrahydrofolate to 10-formyltetrahydrofolate.</text>
</comment>
<evidence type="ECO:0000256" key="3">
    <source>
        <dbReference type="ARBA" id="ARBA00022605"/>
    </source>
</evidence>
<dbReference type="FunFam" id="3.40.50.720:FF:000094">
    <property type="entry name" value="Bifunctional protein FolD"/>
    <property type="match status" value="1"/>
</dbReference>
<dbReference type="STRING" id="1121950.SAMN02745243_01535"/>
<dbReference type="SUPFAM" id="SSF53223">
    <property type="entry name" value="Aminoacid dehydrogenase-like, N-terminal domain"/>
    <property type="match status" value="1"/>
</dbReference>
<dbReference type="HAMAP" id="MF_01576">
    <property type="entry name" value="THF_DHG_CYH"/>
    <property type="match status" value="1"/>
</dbReference>
<keyword evidence="9 11" id="KW-0486">Methionine biosynthesis</keyword>
<keyword evidence="5 11" id="KW-0378">Hydrolase</keyword>
<dbReference type="InterPro" id="IPR020631">
    <property type="entry name" value="THF_DH/CycHdrlase_NAD-bd_dom"/>
</dbReference>
<comment type="catalytic activity">
    <reaction evidence="11">
        <text>(6R)-5,10-methenyltetrahydrofolate + H2O = (6R)-10-formyltetrahydrofolate + H(+)</text>
        <dbReference type="Rhea" id="RHEA:23700"/>
        <dbReference type="ChEBI" id="CHEBI:15377"/>
        <dbReference type="ChEBI" id="CHEBI:15378"/>
        <dbReference type="ChEBI" id="CHEBI:57455"/>
        <dbReference type="ChEBI" id="CHEBI:195366"/>
        <dbReference type="EC" id="3.5.4.9"/>
    </reaction>
</comment>
<dbReference type="GO" id="GO:0000105">
    <property type="term" value="P:L-histidine biosynthetic process"/>
    <property type="evidence" value="ECO:0007669"/>
    <property type="project" value="UniProtKB-KW"/>
</dbReference>
<organism evidence="14 15">
    <name type="scientific">Hespellia stercorisuis DSM 15480</name>
    <dbReference type="NCBI Taxonomy" id="1121950"/>
    <lineage>
        <taxon>Bacteria</taxon>
        <taxon>Bacillati</taxon>
        <taxon>Bacillota</taxon>
        <taxon>Clostridia</taxon>
        <taxon>Lachnospirales</taxon>
        <taxon>Lachnospiraceae</taxon>
        <taxon>Hespellia</taxon>
    </lineage>
</organism>
<protein>
    <recommendedName>
        <fullName evidence="11">Bifunctional protein FolD</fullName>
    </recommendedName>
    <domain>
        <recommendedName>
            <fullName evidence="11">Methylenetetrahydrofolate dehydrogenase</fullName>
            <ecNumber evidence="11">1.5.1.5</ecNumber>
        </recommendedName>
    </domain>
    <domain>
        <recommendedName>
            <fullName evidence="11">Methenyltetrahydrofolate cyclohydrolase</fullName>
            <ecNumber evidence="11">3.5.4.9</ecNumber>
        </recommendedName>
    </domain>
</protein>
<dbReference type="InterPro" id="IPR020630">
    <property type="entry name" value="THF_DH/CycHdrlase_cat_dom"/>
</dbReference>
<evidence type="ECO:0000313" key="15">
    <source>
        <dbReference type="Proteomes" id="UP000184301"/>
    </source>
</evidence>
<keyword evidence="6 11" id="KW-0521">NADP</keyword>
<keyword evidence="7 11" id="KW-0560">Oxidoreductase</keyword>
<accession>A0A1M6MMP5</accession>
<dbReference type="PANTHER" id="PTHR48099">
    <property type="entry name" value="C-1-TETRAHYDROFOLATE SYNTHASE, CYTOPLASMIC-RELATED"/>
    <property type="match status" value="1"/>
</dbReference>
<evidence type="ECO:0000313" key="14">
    <source>
        <dbReference type="EMBL" id="SHJ84694.1"/>
    </source>
</evidence>
<dbReference type="AlphaFoldDB" id="A0A1M6MMP5"/>
<dbReference type="PANTHER" id="PTHR48099:SF5">
    <property type="entry name" value="C-1-TETRAHYDROFOLATE SYNTHASE, CYTOPLASMIC"/>
    <property type="match status" value="1"/>
</dbReference>
<dbReference type="EC" id="3.5.4.9" evidence="11"/>
<dbReference type="EC" id="1.5.1.5" evidence="11"/>
<keyword evidence="10 11" id="KW-0511">Multifunctional enzyme</keyword>
<comment type="subunit">
    <text evidence="11">Homodimer.</text>
</comment>
<evidence type="ECO:0000256" key="6">
    <source>
        <dbReference type="ARBA" id="ARBA00022857"/>
    </source>
</evidence>
<proteinExistence type="inferred from homology"/>
<dbReference type="Pfam" id="PF02882">
    <property type="entry name" value="THF_DHG_CYH_C"/>
    <property type="match status" value="1"/>
</dbReference>
<dbReference type="EMBL" id="FQZY01000019">
    <property type="protein sequence ID" value="SHJ84694.1"/>
    <property type="molecule type" value="Genomic_DNA"/>
</dbReference>
<dbReference type="InterPro" id="IPR046346">
    <property type="entry name" value="Aminoacid_DH-like_N_sf"/>
</dbReference>
<comment type="caution">
    <text evidence="11">Lacks conserved residue(s) required for the propagation of feature annotation.</text>
</comment>
<gene>
    <name evidence="11" type="primary">folD</name>
    <name evidence="14" type="ORF">SAMN02745243_01535</name>
</gene>
<keyword evidence="2 11" id="KW-0554">One-carbon metabolism</keyword>
<sequence length="280" mass="30377">MKEIRGAEVAKALKAQMTEDIAALGGYIPQLVIVRVGERPDDISYEKGAAKRALAMGLRCTSFVFDAEISHEEFVMEFQKINKDPEVDGILMLRPLPKQINEKEIERLIDPGKDIDCIGPMNLARVFAGETDAYAPCTAEAVMEMLKYEGIDLKGKRVTIVGRSLVVGKPLAMLMLGQHATVTICHTRTADFQGTCHNAEILVAAAGKAKMIKKEHVADGAIVIDVGINLDEEGNLCGDVDYEEVKKTAGIVTPVPGGVGSVTTLVLLKHLIQAAKQKRR</sequence>
<name>A0A1M6MMP5_9FIRM</name>
<dbReference type="UniPathway" id="UPA00193"/>
<dbReference type="GO" id="GO:0004488">
    <property type="term" value="F:methylenetetrahydrofolate dehydrogenase (NADP+) activity"/>
    <property type="evidence" value="ECO:0007669"/>
    <property type="project" value="UniProtKB-UniRule"/>
</dbReference>
<dbReference type="GO" id="GO:0006164">
    <property type="term" value="P:purine nucleotide biosynthetic process"/>
    <property type="evidence" value="ECO:0007669"/>
    <property type="project" value="UniProtKB-KW"/>
</dbReference>
<dbReference type="Pfam" id="PF00763">
    <property type="entry name" value="THF_DHG_CYH"/>
    <property type="match status" value="1"/>
</dbReference>
<evidence type="ECO:0000256" key="7">
    <source>
        <dbReference type="ARBA" id="ARBA00023002"/>
    </source>
</evidence>
<comment type="catalytic activity">
    <reaction evidence="11">
        <text>(6R)-5,10-methylene-5,6,7,8-tetrahydrofolate + NADP(+) = (6R)-5,10-methenyltetrahydrofolate + NADPH</text>
        <dbReference type="Rhea" id="RHEA:22812"/>
        <dbReference type="ChEBI" id="CHEBI:15636"/>
        <dbReference type="ChEBI" id="CHEBI:57455"/>
        <dbReference type="ChEBI" id="CHEBI:57783"/>
        <dbReference type="ChEBI" id="CHEBI:58349"/>
        <dbReference type="EC" id="1.5.1.5"/>
    </reaction>
</comment>
<comment type="pathway">
    <text evidence="1 11">One-carbon metabolism; tetrahydrofolate interconversion.</text>
</comment>
<keyword evidence="8 11" id="KW-0368">Histidine biosynthesis</keyword>
<dbReference type="PRINTS" id="PR00085">
    <property type="entry name" value="THFDHDRGNASE"/>
</dbReference>
<evidence type="ECO:0000259" key="13">
    <source>
        <dbReference type="Pfam" id="PF02882"/>
    </source>
</evidence>
<dbReference type="Gene3D" id="3.40.50.720">
    <property type="entry name" value="NAD(P)-binding Rossmann-like Domain"/>
    <property type="match status" value="1"/>
</dbReference>
<evidence type="ECO:0000256" key="1">
    <source>
        <dbReference type="ARBA" id="ARBA00004777"/>
    </source>
</evidence>
<feature type="domain" description="Tetrahydrofolate dehydrogenase/cyclohydrolase catalytic" evidence="12">
    <location>
        <begin position="4"/>
        <end position="116"/>
    </location>
</feature>
<evidence type="ECO:0000256" key="8">
    <source>
        <dbReference type="ARBA" id="ARBA00023102"/>
    </source>
</evidence>
<dbReference type="SUPFAM" id="SSF51735">
    <property type="entry name" value="NAD(P)-binding Rossmann-fold domains"/>
    <property type="match status" value="1"/>
</dbReference>
<dbReference type="RefSeq" id="WP_073107888.1">
    <property type="nucleotide sequence ID" value="NZ_FQZY01000019.1"/>
</dbReference>
<evidence type="ECO:0000256" key="10">
    <source>
        <dbReference type="ARBA" id="ARBA00023268"/>
    </source>
</evidence>
<dbReference type="GO" id="GO:0009086">
    <property type="term" value="P:methionine biosynthetic process"/>
    <property type="evidence" value="ECO:0007669"/>
    <property type="project" value="UniProtKB-KW"/>
</dbReference>
<keyword evidence="15" id="KW-1185">Reference proteome</keyword>
<dbReference type="CDD" id="cd01080">
    <property type="entry name" value="NAD_bind_m-THF_DH_Cyclohyd"/>
    <property type="match status" value="1"/>
</dbReference>
<dbReference type="InterPro" id="IPR036291">
    <property type="entry name" value="NAD(P)-bd_dom_sf"/>
</dbReference>